<proteinExistence type="predicted"/>
<keyword evidence="2" id="KW-1185">Reference proteome</keyword>
<name>A0A9P7LAN4_9HYPO</name>
<gene>
    <name evidence="1" type="ORF">H9Q72_001088</name>
</gene>
<evidence type="ECO:0000313" key="1">
    <source>
        <dbReference type="EMBL" id="KAG5772909.1"/>
    </source>
</evidence>
<dbReference type="OrthoDB" id="9991317at2759"/>
<accession>A0A9P7LAN4</accession>
<dbReference type="Proteomes" id="UP000750502">
    <property type="component" value="Unassembled WGS sequence"/>
</dbReference>
<dbReference type="AlphaFoldDB" id="A0A9P7LAN4"/>
<dbReference type="Gene3D" id="1.25.40.10">
    <property type="entry name" value="Tetratricopeptide repeat domain"/>
    <property type="match status" value="1"/>
</dbReference>
<dbReference type="InterPro" id="IPR011990">
    <property type="entry name" value="TPR-like_helical_dom_sf"/>
</dbReference>
<organism evidence="1 2">
    <name type="scientific">Fusarium xylarioides</name>
    <dbReference type="NCBI Taxonomy" id="221167"/>
    <lineage>
        <taxon>Eukaryota</taxon>
        <taxon>Fungi</taxon>
        <taxon>Dikarya</taxon>
        <taxon>Ascomycota</taxon>
        <taxon>Pezizomycotina</taxon>
        <taxon>Sordariomycetes</taxon>
        <taxon>Hypocreomycetidae</taxon>
        <taxon>Hypocreales</taxon>
        <taxon>Nectriaceae</taxon>
        <taxon>Fusarium</taxon>
        <taxon>Fusarium fujikuroi species complex</taxon>
    </lineage>
</organism>
<evidence type="ECO:0000313" key="2">
    <source>
        <dbReference type="Proteomes" id="UP000750502"/>
    </source>
</evidence>
<comment type="caution">
    <text evidence="1">The sequence shown here is derived from an EMBL/GenBank/DDBJ whole genome shotgun (WGS) entry which is preliminary data.</text>
</comment>
<sequence>MSTLFRRRFERSKDPQDIDTSVVLARRIPSVENSLNVSYCTSALALALWTDFRVRGGMEKLDEAVDLAKSIVQRQPPRGADYLGSLNNLSGICQTRYDATGNEADLRTCIDSALEGLSAMVPNSNATLRIALLLSASSAYISKTERLGDLENVQLAVRYASDARGFAKDKRLPVDVSTSLDLTLSQALALRYHHLQALADLADAVETLRHARTTASEHFMFPIVLNNLGEALRTQFSRTRDVDCLIEAIEALERALVTSSPGDPAKAKYRSNLSLSLFDLFKLTKERETLDSSIESSDFAIQETEPGNTQLPERLNTSGSIYAARFELTNQGSDMDRAISQTQAAIDATPPDNPQCAKYYNNLGGYLMTRSLA</sequence>
<protein>
    <submittedName>
        <fullName evidence="1">Uncharacterized protein</fullName>
    </submittedName>
</protein>
<reference evidence="1" key="1">
    <citation type="journal article" date="2020" name="bioRxiv">
        <title>Historical genomics reveals the evolutionary mechanisms behind multiple outbreaks of the host-specific coffee wilt pathogen Fusarium xylarioides.</title>
        <authorList>
            <person name="Peck D."/>
            <person name="Nowell R.W."/>
            <person name="Flood J."/>
            <person name="Ryan M.J."/>
            <person name="Barraclough T.G."/>
        </authorList>
    </citation>
    <scope>NUCLEOTIDE SEQUENCE</scope>
    <source>
        <strain evidence="1">IMI 127659i</strain>
    </source>
</reference>
<reference evidence="1" key="2">
    <citation type="submission" date="2020-10" db="EMBL/GenBank/DDBJ databases">
        <authorList>
            <person name="Peck L.D."/>
            <person name="Nowell R.W."/>
            <person name="Flood J."/>
            <person name="Ryan M.J."/>
            <person name="Barraclough T.G."/>
        </authorList>
    </citation>
    <scope>NUCLEOTIDE SEQUENCE</scope>
    <source>
        <strain evidence="1">IMI 127659i</strain>
    </source>
</reference>
<dbReference type="EMBL" id="JADFTT010000017">
    <property type="protein sequence ID" value="KAG5772909.1"/>
    <property type="molecule type" value="Genomic_DNA"/>
</dbReference>